<dbReference type="SUPFAM" id="SSF56112">
    <property type="entry name" value="Protein kinase-like (PK-like)"/>
    <property type="match status" value="1"/>
</dbReference>
<keyword evidence="2" id="KW-1185">Reference proteome</keyword>
<comment type="caution">
    <text evidence="1">The sequence shown here is derived from an EMBL/GenBank/DDBJ whole genome shotgun (WGS) entry which is preliminary data.</text>
</comment>
<protein>
    <recommendedName>
        <fullName evidence="3">Aminoglycoside phosphotransferase domain-containing protein</fullName>
    </recommendedName>
</protein>
<evidence type="ECO:0000313" key="2">
    <source>
        <dbReference type="Proteomes" id="UP000887226"/>
    </source>
</evidence>
<dbReference type="AlphaFoldDB" id="A0A9P7YUY0"/>
<dbReference type="PANTHER" id="PTHR21310:SF15">
    <property type="entry name" value="AMINOGLYCOSIDE PHOSPHOTRANSFERASE DOMAIN-CONTAINING PROTEIN"/>
    <property type="match status" value="1"/>
</dbReference>
<name>A0A9P7YUY0_9HELO</name>
<accession>A0A9P7YUY0</accession>
<dbReference type="Proteomes" id="UP000887226">
    <property type="component" value="Unassembled WGS sequence"/>
</dbReference>
<organism evidence="1 2">
    <name type="scientific">Calycina marina</name>
    <dbReference type="NCBI Taxonomy" id="1763456"/>
    <lineage>
        <taxon>Eukaryota</taxon>
        <taxon>Fungi</taxon>
        <taxon>Dikarya</taxon>
        <taxon>Ascomycota</taxon>
        <taxon>Pezizomycotina</taxon>
        <taxon>Leotiomycetes</taxon>
        <taxon>Helotiales</taxon>
        <taxon>Pezizellaceae</taxon>
        <taxon>Calycina</taxon>
    </lineage>
</organism>
<evidence type="ECO:0008006" key="3">
    <source>
        <dbReference type="Google" id="ProtNLM"/>
    </source>
</evidence>
<dbReference type="EMBL" id="MU254526">
    <property type="protein sequence ID" value="KAG9240235.1"/>
    <property type="molecule type" value="Genomic_DNA"/>
</dbReference>
<evidence type="ECO:0000313" key="1">
    <source>
        <dbReference type="EMBL" id="KAG9240235.1"/>
    </source>
</evidence>
<dbReference type="InterPro" id="IPR011009">
    <property type="entry name" value="Kinase-like_dom_sf"/>
</dbReference>
<proteinExistence type="predicted"/>
<dbReference type="InterPro" id="IPR051678">
    <property type="entry name" value="AGP_Transferase"/>
</dbReference>
<sequence>MKDELFNQRMDFVQSILALNDLKVNSIKPVKYDPETIFSERLGPSTHMRPNPYSVISSQANKAVIHPGTSPIPVGCNSVIMRLYNKDPKTGINNANRAENEVACMSLARQALAGSAYSCIIPDIYTWASISQGQGFIMMQHMPGEVTNKALNKMDIDDKSAVFRQMADILALIQKFELPKTIEAFGGLTFNDKAHATSAQMTLRVGGPSTSCRDFIRSMLAGKLEEADNNSVIEGWNENKLRPSLDKYLEVGLPHILDHLKNERRVLLHSYFTTNKLLFDPDKFLGFSFSGIYGAQLPGPNSEAFDHLIREAILNRFPESLPTFESEELKRQWKVAKAWNAKLARSGAATPQTIPHFDRIADIYWLEDNLSPFDLENKHLRQQNTQDELRARREEIVQILGEILDDEGFGSSDKTQGSR</sequence>
<dbReference type="PANTHER" id="PTHR21310">
    <property type="entry name" value="AMINOGLYCOSIDE PHOSPHOTRANSFERASE-RELATED-RELATED"/>
    <property type="match status" value="1"/>
</dbReference>
<gene>
    <name evidence="1" type="ORF">BJ878DRAFT_537243</name>
</gene>
<dbReference type="OrthoDB" id="2831558at2759"/>
<reference evidence="1" key="1">
    <citation type="journal article" date="2021" name="IMA Fungus">
        <title>Genomic characterization of three marine fungi, including Emericellopsis atlantica sp. nov. with signatures of a generalist lifestyle and marine biomass degradation.</title>
        <authorList>
            <person name="Hagestad O.C."/>
            <person name="Hou L."/>
            <person name="Andersen J.H."/>
            <person name="Hansen E.H."/>
            <person name="Altermark B."/>
            <person name="Li C."/>
            <person name="Kuhnert E."/>
            <person name="Cox R.J."/>
            <person name="Crous P.W."/>
            <person name="Spatafora J.W."/>
            <person name="Lail K."/>
            <person name="Amirebrahimi M."/>
            <person name="Lipzen A."/>
            <person name="Pangilinan J."/>
            <person name="Andreopoulos W."/>
            <person name="Hayes R.D."/>
            <person name="Ng V."/>
            <person name="Grigoriev I.V."/>
            <person name="Jackson S.A."/>
            <person name="Sutton T.D.S."/>
            <person name="Dobson A.D.W."/>
            <person name="Rama T."/>
        </authorList>
    </citation>
    <scope>NUCLEOTIDE SEQUENCE</scope>
    <source>
        <strain evidence="1">TRa3180A</strain>
    </source>
</reference>